<evidence type="ECO:0000256" key="2">
    <source>
        <dbReference type="ARBA" id="ARBA00023125"/>
    </source>
</evidence>
<proteinExistence type="inferred from homology"/>
<protein>
    <submittedName>
        <fullName evidence="4">Response regulator receiver and SARP domain protein</fullName>
    </submittedName>
</protein>
<feature type="domain" description="Bacterial transcriptional activator" evidence="3">
    <location>
        <begin position="132"/>
        <end position="278"/>
    </location>
</feature>
<dbReference type="OrthoDB" id="142950at2"/>
<dbReference type="RefSeq" id="WP_012449085.1">
    <property type="nucleotide sequence ID" value="NC_010718.1"/>
</dbReference>
<dbReference type="KEGG" id="nth:Nther_2694"/>
<dbReference type="GO" id="GO:0000160">
    <property type="term" value="P:phosphorelay signal transduction system"/>
    <property type="evidence" value="ECO:0007669"/>
    <property type="project" value="InterPro"/>
</dbReference>
<dbReference type="eggNOG" id="COG3706">
    <property type="taxonomic scope" value="Bacteria"/>
</dbReference>
<dbReference type="HOGENOM" id="CLU_054920_0_0_9"/>
<dbReference type="InterPro" id="IPR000160">
    <property type="entry name" value="GGDEF_dom"/>
</dbReference>
<dbReference type="EMBL" id="CP001034">
    <property type="protein sequence ID" value="ACB86248.1"/>
    <property type="molecule type" value="Genomic_DNA"/>
</dbReference>
<dbReference type="PANTHER" id="PTHR35807">
    <property type="entry name" value="TRANSCRIPTIONAL REGULATOR REDD-RELATED"/>
    <property type="match status" value="1"/>
</dbReference>
<dbReference type="InterPro" id="IPR016032">
    <property type="entry name" value="Sig_transdc_resp-reg_C-effctor"/>
</dbReference>
<evidence type="ECO:0000313" key="5">
    <source>
        <dbReference type="Proteomes" id="UP000001683"/>
    </source>
</evidence>
<dbReference type="AlphaFoldDB" id="B2A2E2"/>
<name>B2A2E2_NATTJ</name>
<dbReference type="InterPro" id="IPR005158">
    <property type="entry name" value="BTAD"/>
</dbReference>
<dbReference type="eggNOG" id="COG3629">
    <property type="taxonomic scope" value="Bacteria"/>
</dbReference>
<dbReference type="InterPro" id="IPR036388">
    <property type="entry name" value="WH-like_DNA-bd_sf"/>
</dbReference>
<dbReference type="Gene3D" id="3.30.70.270">
    <property type="match status" value="1"/>
</dbReference>
<dbReference type="SMART" id="SM01043">
    <property type="entry name" value="BTAD"/>
    <property type="match status" value="1"/>
</dbReference>
<dbReference type="Pfam" id="PF00990">
    <property type="entry name" value="GGDEF"/>
    <property type="match status" value="1"/>
</dbReference>
<dbReference type="InterPro" id="IPR029787">
    <property type="entry name" value="Nucleotide_cyclase"/>
</dbReference>
<comment type="similarity">
    <text evidence="1">Belongs to the AfsR/DnrI/RedD regulatory family.</text>
</comment>
<dbReference type="SUPFAM" id="SSF55073">
    <property type="entry name" value="Nucleotide cyclase"/>
    <property type="match status" value="1"/>
</dbReference>
<reference evidence="4 5" key="2">
    <citation type="journal article" date="2011" name="J. Bacteriol.">
        <title>Complete genome sequence of the anaerobic, halophilic alkalithermophile Natranaerobius thermophilus JW/NM-WN-LF.</title>
        <authorList>
            <person name="Zhao B."/>
            <person name="Mesbah N.M."/>
            <person name="Dalin E."/>
            <person name="Goodwin L."/>
            <person name="Nolan M."/>
            <person name="Pitluck S."/>
            <person name="Chertkov O."/>
            <person name="Brettin T.S."/>
            <person name="Han J."/>
            <person name="Larimer F.W."/>
            <person name="Land M.L."/>
            <person name="Hauser L."/>
            <person name="Kyrpides N."/>
            <person name="Wiegel J."/>
        </authorList>
    </citation>
    <scope>NUCLEOTIDE SEQUENCE [LARGE SCALE GENOMIC DNA]</scope>
    <source>
        <strain evidence="5">ATCC BAA-1301 / DSM 18059 / JW/NM-WN-LF</strain>
    </source>
</reference>
<dbReference type="GO" id="GO:0006355">
    <property type="term" value="P:regulation of DNA-templated transcription"/>
    <property type="evidence" value="ECO:0007669"/>
    <property type="project" value="InterPro"/>
</dbReference>
<dbReference type="SUPFAM" id="SSF48452">
    <property type="entry name" value="TPR-like"/>
    <property type="match status" value="1"/>
</dbReference>
<dbReference type="Proteomes" id="UP000001683">
    <property type="component" value="Chromosome"/>
</dbReference>
<accession>B2A2E2</accession>
<gene>
    <name evidence="4" type="ordered locus">Nther_2694</name>
</gene>
<dbReference type="InParanoid" id="B2A2E2"/>
<dbReference type="Gene3D" id="1.25.40.10">
    <property type="entry name" value="Tetratricopeptide repeat domain"/>
    <property type="match status" value="1"/>
</dbReference>
<dbReference type="Pfam" id="PF00486">
    <property type="entry name" value="Trans_reg_C"/>
    <property type="match status" value="1"/>
</dbReference>
<dbReference type="PANTHER" id="PTHR35807:SF2">
    <property type="entry name" value="TRANSCRIPTIONAL ACTIVATOR DOMAIN"/>
    <property type="match status" value="1"/>
</dbReference>
<dbReference type="STRING" id="457570.Nther_2694"/>
<dbReference type="SUPFAM" id="SSF46894">
    <property type="entry name" value="C-terminal effector domain of the bipartite response regulators"/>
    <property type="match status" value="1"/>
</dbReference>
<dbReference type="InterPro" id="IPR051677">
    <property type="entry name" value="AfsR-DnrI-RedD_regulator"/>
</dbReference>
<dbReference type="InterPro" id="IPR001867">
    <property type="entry name" value="OmpR/PhoB-type_DNA-bd"/>
</dbReference>
<evidence type="ECO:0000313" key="4">
    <source>
        <dbReference type="EMBL" id="ACB86248.1"/>
    </source>
</evidence>
<evidence type="ECO:0000259" key="3">
    <source>
        <dbReference type="SMART" id="SM01043"/>
    </source>
</evidence>
<dbReference type="Pfam" id="PF03704">
    <property type="entry name" value="BTAD"/>
    <property type="match status" value="1"/>
</dbReference>
<organism evidence="4 5">
    <name type="scientific">Natranaerobius thermophilus (strain ATCC BAA-1301 / DSM 18059 / JW/NM-WN-LF)</name>
    <dbReference type="NCBI Taxonomy" id="457570"/>
    <lineage>
        <taxon>Bacteria</taxon>
        <taxon>Bacillati</taxon>
        <taxon>Bacillota</taxon>
        <taxon>Clostridia</taxon>
        <taxon>Natranaerobiales</taxon>
        <taxon>Natranaerobiaceae</taxon>
        <taxon>Natranaerobius</taxon>
    </lineage>
</organism>
<dbReference type="GO" id="GO:0003677">
    <property type="term" value="F:DNA binding"/>
    <property type="evidence" value="ECO:0007669"/>
    <property type="project" value="UniProtKB-KW"/>
</dbReference>
<dbReference type="InterPro" id="IPR043128">
    <property type="entry name" value="Rev_trsase/Diguanyl_cyclase"/>
</dbReference>
<keyword evidence="2" id="KW-0238">DNA-binding</keyword>
<keyword evidence="5" id="KW-1185">Reference proteome</keyword>
<dbReference type="InterPro" id="IPR011990">
    <property type="entry name" value="TPR-like_helical_dom_sf"/>
</dbReference>
<reference evidence="4 5" key="1">
    <citation type="submission" date="2008-04" db="EMBL/GenBank/DDBJ databases">
        <title>Complete sequence of chromosome of Natranaerobius thermophilus JW/NM-WN-LF.</title>
        <authorList>
            <consortium name="US DOE Joint Genome Institute"/>
            <person name="Copeland A."/>
            <person name="Lucas S."/>
            <person name="Lapidus A."/>
            <person name="Glavina del Rio T."/>
            <person name="Dalin E."/>
            <person name="Tice H."/>
            <person name="Bruce D."/>
            <person name="Goodwin L."/>
            <person name="Pitluck S."/>
            <person name="Chertkov O."/>
            <person name="Brettin T."/>
            <person name="Detter J.C."/>
            <person name="Han C."/>
            <person name="Kuske C.R."/>
            <person name="Schmutz J."/>
            <person name="Larimer F."/>
            <person name="Land M."/>
            <person name="Hauser L."/>
            <person name="Kyrpides N."/>
            <person name="Lykidis A."/>
            <person name="Mesbah N.M."/>
            <person name="Wiegel J."/>
        </authorList>
    </citation>
    <scope>NUCLEOTIDE SEQUENCE [LARGE SCALE GENOMIC DNA]</scope>
    <source>
        <strain evidence="5">ATCC BAA-1301 / DSM 18059 / JW/NM-WN-LF</strain>
    </source>
</reference>
<evidence type="ECO:0000256" key="1">
    <source>
        <dbReference type="ARBA" id="ARBA00005820"/>
    </source>
</evidence>
<dbReference type="Gene3D" id="1.10.10.10">
    <property type="entry name" value="Winged helix-like DNA-binding domain superfamily/Winged helix DNA-binding domain"/>
    <property type="match status" value="1"/>
</dbReference>
<sequence>MEGEVLLEQEKTKESNYLKIYTLGDFRVEYQGNCLANVRKNSNKLWELFKYLLTNRNKRLPPEKIVDTLWPEQDYADPKTAVHSLVYRLRKLLDINGSINGKNDNNAVNNSHINLDYSQEGYLFRLNQHSWLDVDEFITLSIKATKLCYSNPETAKQLYREALSLYKGAYLPEYYHKYWPMPARYYYRRIYMKTLTEYLAMLRDESNFSEVSKVCEQALLIEPFLEEEQLHLYFMESLVQEGKLGEALSYYEYINTMYKQEFESSLPTKLQNFYKEIKNGNGSEYIKGEAQNNYFDLKGLKVKKGVQIKNTNESQGGFYCNKDFFIKLYKLEKLRSERTEKPPVLVDLTVVEIENDNDLSSIEKYSAKIEEVLVTNLRKGDAICRWSDKRFLVLLSNTKAENAYNFIKRIQTEFNCECYEYNVSLVGIPLTKLPE</sequence>